<evidence type="ECO:0000313" key="2">
    <source>
        <dbReference type="Proteomes" id="UP000178977"/>
    </source>
</evidence>
<dbReference type="STRING" id="1802281.A3A44_03720"/>
<dbReference type="Proteomes" id="UP000178977">
    <property type="component" value="Unassembled WGS sequence"/>
</dbReference>
<accession>A0A1G2LGI8</accession>
<proteinExistence type="predicted"/>
<name>A0A1G2LGI8_9BACT</name>
<sequence>MRQSAPGGAANAGWYHEKPRPCQAIFGLAETGLLQFAPNSRRYDMRDAIVKAVARHAAKVAKQKRSVPKSIQCRTDSRGAIIWPPDLSDFGHHGTRDPDPDSCTFPPDTFMFPWRG</sequence>
<protein>
    <submittedName>
        <fullName evidence="1">Uncharacterized protein</fullName>
    </submittedName>
</protein>
<reference evidence="1 2" key="1">
    <citation type="journal article" date="2016" name="Nat. Commun.">
        <title>Thousands of microbial genomes shed light on interconnected biogeochemical processes in an aquifer system.</title>
        <authorList>
            <person name="Anantharaman K."/>
            <person name="Brown C.T."/>
            <person name="Hug L.A."/>
            <person name="Sharon I."/>
            <person name="Castelle C.J."/>
            <person name="Probst A.J."/>
            <person name="Thomas B.C."/>
            <person name="Singh A."/>
            <person name="Wilkins M.J."/>
            <person name="Karaoz U."/>
            <person name="Brodie E.L."/>
            <person name="Williams K.H."/>
            <person name="Hubbard S.S."/>
            <person name="Banfield J.F."/>
        </authorList>
    </citation>
    <scope>NUCLEOTIDE SEQUENCE [LARGE SCALE GENOMIC DNA]</scope>
</reference>
<evidence type="ECO:0000313" key="1">
    <source>
        <dbReference type="EMBL" id="OHA09942.1"/>
    </source>
</evidence>
<organism evidence="1 2">
    <name type="scientific">Candidatus Sungbacteria bacterium RIFCSPLOWO2_01_FULL_60_25</name>
    <dbReference type="NCBI Taxonomy" id="1802281"/>
    <lineage>
        <taxon>Bacteria</taxon>
        <taxon>Candidatus Sungiibacteriota</taxon>
    </lineage>
</organism>
<dbReference type="EMBL" id="MHQT01000009">
    <property type="protein sequence ID" value="OHA09942.1"/>
    <property type="molecule type" value="Genomic_DNA"/>
</dbReference>
<gene>
    <name evidence="1" type="ORF">A3A44_03720</name>
</gene>
<dbReference type="AlphaFoldDB" id="A0A1G2LGI8"/>
<comment type="caution">
    <text evidence="1">The sequence shown here is derived from an EMBL/GenBank/DDBJ whole genome shotgun (WGS) entry which is preliminary data.</text>
</comment>